<keyword evidence="7" id="KW-0998">Cell outer membrane</keyword>
<reference evidence="9 10" key="1">
    <citation type="submission" date="2024-04" db="EMBL/GenBank/DDBJ databases">
        <title>Draft genome sequence of Sessilibacter corallicola NBRC 116591.</title>
        <authorList>
            <person name="Miyakawa T."/>
            <person name="Kusuya Y."/>
            <person name="Miura T."/>
        </authorList>
    </citation>
    <scope>NUCLEOTIDE SEQUENCE [LARGE SCALE GENOMIC DNA]</scope>
    <source>
        <strain evidence="9 10">KU-00831-HH</strain>
    </source>
</reference>
<dbReference type="Pfam" id="PF02321">
    <property type="entry name" value="OEP"/>
    <property type="match status" value="2"/>
</dbReference>
<comment type="subcellular location">
    <subcellularLocation>
        <location evidence="1">Cell outer membrane</location>
    </subcellularLocation>
</comment>
<evidence type="ECO:0000256" key="5">
    <source>
        <dbReference type="ARBA" id="ARBA00022692"/>
    </source>
</evidence>
<evidence type="ECO:0000313" key="9">
    <source>
        <dbReference type="EMBL" id="GAA6167963.1"/>
    </source>
</evidence>
<feature type="chain" id="PRO_5047280756" evidence="8">
    <location>
        <begin position="24"/>
        <end position="448"/>
    </location>
</feature>
<feature type="signal peptide" evidence="8">
    <location>
        <begin position="1"/>
        <end position="23"/>
    </location>
</feature>
<dbReference type="InterPro" id="IPR010130">
    <property type="entry name" value="T1SS_OMP_TolC"/>
</dbReference>
<proteinExistence type="inferred from homology"/>
<dbReference type="InterPro" id="IPR003423">
    <property type="entry name" value="OMP_efflux"/>
</dbReference>
<dbReference type="RefSeq" id="WP_233090785.1">
    <property type="nucleotide sequence ID" value="NZ_BAABWN010000005.1"/>
</dbReference>
<sequence>MARKPLRYLLSLALLAAPLSAFAVDLKEVYQLALDNEHQLKADRAAYEAGRQAKIINRTGIVPNIGARAEYTDVEFDAGISTQNFNTSNRSQVYSITLTQALFDLNAWYTYKQGLRLTDQAKAQFEADEQAFMLRVANAYFDVLRAADVLENSIALEKALKSQLDQTQQRFEVGLTAITDVHDAQADYDNARAETLGNQNVLGTAYDTLEVITGSPQTAVSALSDSFPVTEPVPSDRKQWVEFALKNNNSLEAARFSAEAARQSSRAASSSLLPTVQAQLLKSDDHNFEGDRDTDRSGFVVTIDLPITNGGGLKAQKRQAAAEYNQAQETFLQTKREIIQSARSQHLGVLTDVATVAARKQAIVSSESSLEATQAGYEVGTRDFVDVLNAQQGVFQAKSDYYNALYDYIIGTLELKQTAGTLAPSDILELNNWLNSGTEKSRANYGLD</sequence>
<protein>
    <submittedName>
        <fullName evidence="9">Efflux transporter outer membrane subunit OpmH</fullName>
    </submittedName>
</protein>
<comment type="similarity">
    <text evidence="2">Belongs to the outer membrane factor (OMF) (TC 1.B.17) family.</text>
</comment>
<dbReference type="SUPFAM" id="SSF56954">
    <property type="entry name" value="Outer membrane efflux proteins (OEP)"/>
    <property type="match status" value="1"/>
</dbReference>
<evidence type="ECO:0000256" key="3">
    <source>
        <dbReference type="ARBA" id="ARBA00022448"/>
    </source>
</evidence>
<dbReference type="NCBIfam" id="TIGR01844">
    <property type="entry name" value="type_I_sec_TolC"/>
    <property type="match status" value="1"/>
</dbReference>
<keyword evidence="4" id="KW-1134">Transmembrane beta strand</keyword>
<keyword evidence="5" id="KW-0812">Transmembrane</keyword>
<dbReference type="PANTHER" id="PTHR30026">
    <property type="entry name" value="OUTER MEMBRANE PROTEIN TOLC"/>
    <property type="match status" value="1"/>
</dbReference>
<dbReference type="Proteomes" id="UP001465153">
    <property type="component" value="Unassembled WGS sequence"/>
</dbReference>
<dbReference type="InterPro" id="IPR051906">
    <property type="entry name" value="TolC-like"/>
</dbReference>
<accession>A0ABQ0A8U0</accession>
<evidence type="ECO:0000256" key="8">
    <source>
        <dbReference type="SAM" id="SignalP"/>
    </source>
</evidence>
<evidence type="ECO:0000313" key="10">
    <source>
        <dbReference type="Proteomes" id="UP001465153"/>
    </source>
</evidence>
<evidence type="ECO:0000256" key="6">
    <source>
        <dbReference type="ARBA" id="ARBA00023136"/>
    </source>
</evidence>
<dbReference type="EMBL" id="BAABWN010000005">
    <property type="protein sequence ID" value="GAA6167963.1"/>
    <property type="molecule type" value="Genomic_DNA"/>
</dbReference>
<comment type="caution">
    <text evidence="9">The sequence shown here is derived from an EMBL/GenBank/DDBJ whole genome shotgun (WGS) entry which is preliminary data.</text>
</comment>
<dbReference type="PANTHER" id="PTHR30026:SF20">
    <property type="entry name" value="OUTER MEMBRANE PROTEIN TOLC"/>
    <property type="match status" value="1"/>
</dbReference>
<name>A0ABQ0A8U0_9GAMM</name>
<gene>
    <name evidence="9" type="primary">opmH</name>
    <name evidence="9" type="ORF">NBRC116591_17740</name>
</gene>
<organism evidence="9 10">
    <name type="scientific">Sessilibacter corallicola</name>
    <dbReference type="NCBI Taxonomy" id="2904075"/>
    <lineage>
        <taxon>Bacteria</taxon>
        <taxon>Pseudomonadati</taxon>
        <taxon>Pseudomonadota</taxon>
        <taxon>Gammaproteobacteria</taxon>
        <taxon>Cellvibrionales</taxon>
        <taxon>Cellvibrionaceae</taxon>
        <taxon>Sessilibacter</taxon>
    </lineage>
</organism>
<evidence type="ECO:0000256" key="4">
    <source>
        <dbReference type="ARBA" id="ARBA00022452"/>
    </source>
</evidence>
<dbReference type="Gene3D" id="1.20.1600.10">
    <property type="entry name" value="Outer membrane efflux proteins (OEP)"/>
    <property type="match status" value="1"/>
</dbReference>
<evidence type="ECO:0000256" key="1">
    <source>
        <dbReference type="ARBA" id="ARBA00004442"/>
    </source>
</evidence>
<keyword evidence="3" id="KW-0813">Transport</keyword>
<evidence type="ECO:0000256" key="2">
    <source>
        <dbReference type="ARBA" id="ARBA00007613"/>
    </source>
</evidence>
<keyword evidence="10" id="KW-1185">Reference proteome</keyword>
<keyword evidence="8" id="KW-0732">Signal</keyword>
<evidence type="ECO:0000256" key="7">
    <source>
        <dbReference type="ARBA" id="ARBA00023237"/>
    </source>
</evidence>
<keyword evidence="6" id="KW-0472">Membrane</keyword>